<gene>
    <name evidence="3" type="ORF">ESZ00_00260</name>
</gene>
<name>A0A4Q1SFW4_9BACT</name>
<dbReference type="PROSITE" id="PS00061">
    <property type="entry name" value="ADH_SHORT"/>
    <property type="match status" value="1"/>
</dbReference>
<dbReference type="InterPro" id="IPR002347">
    <property type="entry name" value="SDR_fam"/>
</dbReference>
<evidence type="ECO:0000313" key="4">
    <source>
        <dbReference type="Proteomes" id="UP000290253"/>
    </source>
</evidence>
<dbReference type="Gene3D" id="3.40.50.720">
    <property type="entry name" value="NAD(P)-binding Rossmann-like Domain"/>
    <property type="match status" value="1"/>
</dbReference>
<sequence>MAEITLKGKRALVTGAASGIGRAIATKFAEAGAEVFVLDLKADAAEKAAAEIAAATGSTCHALAADVSDEAGVAAAFAALPGSKLDVLVNSAGIAHVGSIETTSTDDFDRLYKVNVRGTFFTMQEAVKLMAAAKSGVILNLASIAATSGLSQRFAYSMTKGAVLAMTLSVAKDCLPHGIRCNCISPARVHTPFVDGFLAKNYPGREAEMMATLAAAQPIGRMGTPAEIADLALYLCSDAASFITGVDMLIDGGYTNLR</sequence>
<organism evidence="3 4">
    <name type="scientific">Silvibacterium dinghuense</name>
    <dbReference type="NCBI Taxonomy" id="1560006"/>
    <lineage>
        <taxon>Bacteria</taxon>
        <taxon>Pseudomonadati</taxon>
        <taxon>Acidobacteriota</taxon>
        <taxon>Terriglobia</taxon>
        <taxon>Terriglobales</taxon>
        <taxon>Acidobacteriaceae</taxon>
        <taxon>Silvibacterium</taxon>
    </lineage>
</organism>
<dbReference type="Pfam" id="PF13561">
    <property type="entry name" value="adh_short_C2"/>
    <property type="match status" value="1"/>
</dbReference>
<dbReference type="EMBL" id="SDMK01000001">
    <property type="protein sequence ID" value="RXS96436.1"/>
    <property type="molecule type" value="Genomic_DNA"/>
</dbReference>
<keyword evidence="2" id="KW-0560">Oxidoreductase</keyword>
<dbReference type="SUPFAM" id="SSF51735">
    <property type="entry name" value="NAD(P)-binding Rossmann-fold domains"/>
    <property type="match status" value="1"/>
</dbReference>
<dbReference type="AlphaFoldDB" id="A0A4Q1SFW4"/>
<dbReference type="PRINTS" id="PR00081">
    <property type="entry name" value="GDHRDH"/>
</dbReference>
<evidence type="ECO:0000313" key="3">
    <source>
        <dbReference type="EMBL" id="RXS96436.1"/>
    </source>
</evidence>
<dbReference type="InterPro" id="IPR036291">
    <property type="entry name" value="NAD(P)-bd_dom_sf"/>
</dbReference>
<dbReference type="PRINTS" id="PR00080">
    <property type="entry name" value="SDRFAMILY"/>
</dbReference>
<dbReference type="Proteomes" id="UP000290253">
    <property type="component" value="Unassembled WGS sequence"/>
</dbReference>
<dbReference type="NCBIfam" id="NF005559">
    <property type="entry name" value="PRK07231.1"/>
    <property type="match status" value="1"/>
</dbReference>
<comment type="similarity">
    <text evidence="1">Belongs to the short-chain dehydrogenases/reductases (SDR) family.</text>
</comment>
<dbReference type="OrthoDB" id="9803333at2"/>
<accession>A0A4Q1SFW4</accession>
<evidence type="ECO:0000256" key="2">
    <source>
        <dbReference type="ARBA" id="ARBA00023002"/>
    </source>
</evidence>
<dbReference type="PANTHER" id="PTHR24321">
    <property type="entry name" value="DEHYDROGENASES, SHORT CHAIN"/>
    <property type="match status" value="1"/>
</dbReference>
<evidence type="ECO:0000256" key="1">
    <source>
        <dbReference type="ARBA" id="ARBA00006484"/>
    </source>
</evidence>
<comment type="caution">
    <text evidence="3">The sequence shown here is derived from an EMBL/GenBank/DDBJ whole genome shotgun (WGS) entry which is preliminary data.</text>
</comment>
<proteinExistence type="inferred from homology"/>
<reference evidence="3 4" key="1">
    <citation type="journal article" date="2016" name="Int. J. Syst. Evol. Microbiol.">
        <title>Acidipila dinghuensis sp. nov., an acidobacterium isolated from forest soil.</title>
        <authorList>
            <person name="Jiang Y.W."/>
            <person name="Wang J."/>
            <person name="Chen M.H."/>
            <person name="Lv Y.Y."/>
            <person name="Qiu L.H."/>
        </authorList>
    </citation>
    <scope>NUCLEOTIDE SEQUENCE [LARGE SCALE GENOMIC DNA]</scope>
    <source>
        <strain evidence="3 4">DHOF10</strain>
    </source>
</reference>
<protein>
    <submittedName>
        <fullName evidence="3">SDR family oxidoreductase</fullName>
    </submittedName>
</protein>
<dbReference type="InterPro" id="IPR020904">
    <property type="entry name" value="Sc_DH/Rdtase_CS"/>
</dbReference>
<dbReference type="GO" id="GO:0016491">
    <property type="term" value="F:oxidoreductase activity"/>
    <property type="evidence" value="ECO:0007669"/>
    <property type="project" value="UniProtKB-KW"/>
</dbReference>
<dbReference type="RefSeq" id="WP_129206185.1">
    <property type="nucleotide sequence ID" value="NZ_BMGU01000001.1"/>
</dbReference>
<dbReference type="PANTHER" id="PTHR24321:SF15">
    <property type="entry name" value="OXIDOREDUCTASE UCPA"/>
    <property type="match status" value="1"/>
</dbReference>
<dbReference type="FunFam" id="3.40.50.720:FF:000084">
    <property type="entry name" value="Short-chain dehydrogenase reductase"/>
    <property type="match status" value="1"/>
</dbReference>
<keyword evidence="4" id="KW-1185">Reference proteome</keyword>
<dbReference type="CDD" id="cd05233">
    <property type="entry name" value="SDR_c"/>
    <property type="match status" value="1"/>
</dbReference>